<dbReference type="Gene3D" id="3.40.50.1820">
    <property type="entry name" value="alpha/beta hydrolase"/>
    <property type="match status" value="1"/>
</dbReference>
<dbReference type="Pfam" id="PF00561">
    <property type="entry name" value="Abhydrolase_1"/>
    <property type="match status" value="1"/>
</dbReference>
<keyword evidence="3" id="KW-1185">Reference proteome</keyword>
<evidence type="ECO:0000313" key="2">
    <source>
        <dbReference type="EMBL" id="NYG98975.1"/>
    </source>
</evidence>
<dbReference type="SUPFAM" id="SSF53474">
    <property type="entry name" value="alpha/beta-Hydrolases"/>
    <property type="match status" value="1"/>
</dbReference>
<dbReference type="PANTHER" id="PTHR43798">
    <property type="entry name" value="MONOACYLGLYCEROL LIPASE"/>
    <property type="match status" value="1"/>
</dbReference>
<proteinExistence type="predicted"/>
<sequence length="260" mass="27018">MTRILGDTGPAILLLPGGAEAVEGFFPGLPEALATHGFRVILHDRPGSGSSTEPASLAGLSDALHATIAGLGVGPVVAIGQSLGAAAALLLARDHPADVAGLVLLDASPITDPPLALQLEKTAAAGVRLQRVPVLGSLLRALLRSTTARSARRHGMAAPERAAALKMTDADFVQLGRAVVGFAEEALSFDPTRLPRVPAAVVTADRRPDHPIHRAHARVATALDAPLISWPGAEHMVHLTHSSEVLEVILEVLTRVRERA</sequence>
<name>A0A852YP37_9MICO</name>
<dbReference type="RefSeq" id="WP_179566871.1">
    <property type="nucleotide sequence ID" value="NZ_JACBZY010000001.1"/>
</dbReference>
<gene>
    <name evidence="2" type="ORF">BJ979_001601</name>
</gene>
<dbReference type="PRINTS" id="PR00111">
    <property type="entry name" value="ABHYDROLASE"/>
</dbReference>
<protein>
    <submittedName>
        <fullName evidence="2">Pimeloyl-ACP methyl ester carboxylesterase</fullName>
    </submittedName>
</protein>
<evidence type="ECO:0000259" key="1">
    <source>
        <dbReference type="Pfam" id="PF00561"/>
    </source>
</evidence>
<dbReference type="GO" id="GO:0016020">
    <property type="term" value="C:membrane"/>
    <property type="evidence" value="ECO:0007669"/>
    <property type="project" value="TreeGrafter"/>
</dbReference>
<dbReference type="GO" id="GO:0003824">
    <property type="term" value="F:catalytic activity"/>
    <property type="evidence" value="ECO:0007669"/>
    <property type="project" value="UniProtKB-ARBA"/>
</dbReference>
<reference evidence="2 3" key="1">
    <citation type="submission" date="2020-07" db="EMBL/GenBank/DDBJ databases">
        <title>Sequencing the genomes of 1000 actinobacteria strains.</title>
        <authorList>
            <person name="Klenk H.-P."/>
        </authorList>
    </citation>
    <scope>NUCLEOTIDE SEQUENCE [LARGE SCALE GENOMIC DNA]</scope>
    <source>
        <strain evidence="2 3">DSM 23141</strain>
    </source>
</reference>
<dbReference type="Proteomes" id="UP000553888">
    <property type="component" value="Unassembled WGS sequence"/>
</dbReference>
<dbReference type="AlphaFoldDB" id="A0A852YP37"/>
<dbReference type="PANTHER" id="PTHR43798:SF33">
    <property type="entry name" value="HYDROLASE, PUTATIVE (AFU_ORTHOLOGUE AFUA_2G14860)-RELATED"/>
    <property type="match status" value="1"/>
</dbReference>
<dbReference type="InterPro" id="IPR000073">
    <property type="entry name" value="AB_hydrolase_1"/>
</dbReference>
<accession>A0A852YP37</accession>
<organism evidence="2 3">
    <name type="scientific">Schumannella luteola</name>
    <dbReference type="NCBI Taxonomy" id="472059"/>
    <lineage>
        <taxon>Bacteria</taxon>
        <taxon>Bacillati</taxon>
        <taxon>Actinomycetota</taxon>
        <taxon>Actinomycetes</taxon>
        <taxon>Micrococcales</taxon>
        <taxon>Microbacteriaceae</taxon>
        <taxon>Schumannella</taxon>
    </lineage>
</organism>
<evidence type="ECO:0000313" key="3">
    <source>
        <dbReference type="Proteomes" id="UP000553888"/>
    </source>
</evidence>
<dbReference type="InterPro" id="IPR050266">
    <property type="entry name" value="AB_hydrolase_sf"/>
</dbReference>
<comment type="caution">
    <text evidence="2">The sequence shown here is derived from an EMBL/GenBank/DDBJ whole genome shotgun (WGS) entry which is preliminary data.</text>
</comment>
<dbReference type="EMBL" id="JACBZY010000001">
    <property type="protein sequence ID" value="NYG98975.1"/>
    <property type="molecule type" value="Genomic_DNA"/>
</dbReference>
<dbReference type="InterPro" id="IPR029058">
    <property type="entry name" value="AB_hydrolase_fold"/>
</dbReference>
<feature type="domain" description="AB hydrolase-1" evidence="1">
    <location>
        <begin position="10"/>
        <end position="124"/>
    </location>
</feature>